<dbReference type="Pfam" id="PF01284">
    <property type="entry name" value="MARVEL"/>
    <property type="match status" value="1"/>
</dbReference>
<organism evidence="9 10">
    <name type="scientific">Necator americanus</name>
    <name type="common">Human hookworm</name>
    <dbReference type="NCBI Taxonomy" id="51031"/>
    <lineage>
        <taxon>Eukaryota</taxon>
        <taxon>Metazoa</taxon>
        <taxon>Ecdysozoa</taxon>
        <taxon>Nematoda</taxon>
        <taxon>Chromadorea</taxon>
        <taxon>Rhabditida</taxon>
        <taxon>Rhabditina</taxon>
        <taxon>Rhabditomorpha</taxon>
        <taxon>Strongyloidea</taxon>
        <taxon>Ancylostomatidae</taxon>
        <taxon>Bunostominae</taxon>
        <taxon>Necator</taxon>
    </lineage>
</organism>
<feature type="region of interest" description="Disordered" evidence="6">
    <location>
        <begin position="1"/>
        <end position="21"/>
    </location>
</feature>
<evidence type="ECO:0000256" key="4">
    <source>
        <dbReference type="ARBA" id="ARBA00023136"/>
    </source>
</evidence>
<comment type="caution">
    <text evidence="9">The sequence shown here is derived from an EMBL/GenBank/DDBJ whole genome shotgun (WGS) entry which is preliminary data.</text>
</comment>
<evidence type="ECO:0000256" key="5">
    <source>
        <dbReference type="PROSITE-ProRule" id="PRU00581"/>
    </source>
</evidence>
<feature type="transmembrane region" description="Helical" evidence="7">
    <location>
        <begin position="181"/>
        <end position="204"/>
    </location>
</feature>
<comment type="subcellular location">
    <subcellularLocation>
        <location evidence="1">Membrane</location>
        <topology evidence="1">Multi-pass membrane protein</topology>
    </subcellularLocation>
</comment>
<dbReference type="InterPro" id="IPR008253">
    <property type="entry name" value="Marvel"/>
</dbReference>
<proteinExistence type="predicted"/>
<feature type="transmembrane region" description="Helical" evidence="7">
    <location>
        <begin position="145"/>
        <end position="169"/>
    </location>
</feature>
<sequence>MERRVRCTDGPAESSARYGSRTSSASLTKLENILDDNGEGTKRVEEMLGPARRVKTGHLKLMERREVYTTQQPDGTYVTTTTRTQTKYAEDKVYGCGMGQTNKYYCLGPHGILRLLEIFLCLVVISLITSVFGPGPFKGILFGQTLLLIFAGVAMCFTFIFLIVYFFTLNETHLDFWPWRTTDLVFSATCCFSFIVLAIVEAYYSTGSWSNNCNDIGSDGFVHNGCRIIYEWAFASFLSFILACLYGISAFLASRDRSASRIIREY</sequence>
<dbReference type="EMBL" id="JAVFWL010000001">
    <property type="protein sequence ID" value="KAK6728978.1"/>
    <property type="molecule type" value="Genomic_DNA"/>
</dbReference>
<accession>A0ABR1BUD9</accession>
<name>A0ABR1BUD9_NECAM</name>
<evidence type="ECO:0000256" key="3">
    <source>
        <dbReference type="ARBA" id="ARBA00022989"/>
    </source>
</evidence>
<evidence type="ECO:0000256" key="1">
    <source>
        <dbReference type="ARBA" id="ARBA00004141"/>
    </source>
</evidence>
<dbReference type="PANTHER" id="PTHR22776:SF91">
    <property type="entry name" value="MARVEL DOMAIN-CONTAINING PROTEIN"/>
    <property type="match status" value="1"/>
</dbReference>
<feature type="domain" description="MARVEL" evidence="8">
    <location>
        <begin position="105"/>
        <end position="258"/>
    </location>
</feature>
<evidence type="ECO:0000256" key="2">
    <source>
        <dbReference type="ARBA" id="ARBA00022692"/>
    </source>
</evidence>
<dbReference type="Proteomes" id="UP001303046">
    <property type="component" value="Unassembled WGS sequence"/>
</dbReference>
<evidence type="ECO:0000256" key="6">
    <source>
        <dbReference type="SAM" id="MobiDB-lite"/>
    </source>
</evidence>
<evidence type="ECO:0000313" key="10">
    <source>
        <dbReference type="Proteomes" id="UP001303046"/>
    </source>
</evidence>
<dbReference type="InterPro" id="IPR050578">
    <property type="entry name" value="MARVEL-CKLF_proteins"/>
</dbReference>
<feature type="transmembrane region" description="Helical" evidence="7">
    <location>
        <begin position="112"/>
        <end position="133"/>
    </location>
</feature>
<dbReference type="PANTHER" id="PTHR22776">
    <property type="entry name" value="MARVEL-CONTAINING POTENTIAL LIPID RAFT-ASSOCIATED PROTEIN"/>
    <property type="match status" value="1"/>
</dbReference>
<reference evidence="9 10" key="1">
    <citation type="submission" date="2023-08" db="EMBL/GenBank/DDBJ databases">
        <title>A Necator americanus chromosomal reference genome.</title>
        <authorList>
            <person name="Ilik V."/>
            <person name="Petrzelkova K.J."/>
            <person name="Pardy F."/>
            <person name="Fuh T."/>
            <person name="Niatou-Singa F.S."/>
            <person name="Gouil Q."/>
            <person name="Baker L."/>
            <person name="Ritchie M.E."/>
            <person name="Jex A.R."/>
            <person name="Gazzola D."/>
            <person name="Li H."/>
            <person name="Toshio Fujiwara R."/>
            <person name="Zhan B."/>
            <person name="Aroian R.V."/>
            <person name="Pafco B."/>
            <person name="Schwarz E.M."/>
        </authorList>
    </citation>
    <scope>NUCLEOTIDE SEQUENCE [LARGE SCALE GENOMIC DNA]</scope>
    <source>
        <strain evidence="9 10">Aroian</strain>
        <tissue evidence="9">Whole animal</tissue>
    </source>
</reference>
<keyword evidence="4 5" id="KW-0472">Membrane</keyword>
<evidence type="ECO:0000256" key="7">
    <source>
        <dbReference type="SAM" id="Phobius"/>
    </source>
</evidence>
<dbReference type="PROSITE" id="PS51225">
    <property type="entry name" value="MARVEL"/>
    <property type="match status" value="1"/>
</dbReference>
<evidence type="ECO:0000259" key="8">
    <source>
        <dbReference type="PROSITE" id="PS51225"/>
    </source>
</evidence>
<feature type="transmembrane region" description="Helical" evidence="7">
    <location>
        <begin position="232"/>
        <end position="254"/>
    </location>
</feature>
<protein>
    <recommendedName>
        <fullName evidence="8">MARVEL domain-containing protein</fullName>
    </recommendedName>
</protein>
<keyword evidence="10" id="KW-1185">Reference proteome</keyword>
<gene>
    <name evidence="9" type="primary">Necator_chrI.g2313</name>
    <name evidence="9" type="ORF">RB195_006186</name>
</gene>
<keyword evidence="2 5" id="KW-0812">Transmembrane</keyword>
<keyword evidence="3 7" id="KW-1133">Transmembrane helix</keyword>
<evidence type="ECO:0000313" key="9">
    <source>
        <dbReference type="EMBL" id="KAK6728978.1"/>
    </source>
</evidence>